<dbReference type="Pfam" id="PF01590">
    <property type="entry name" value="GAF"/>
    <property type="match status" value="1"/>
</dbReference>
<dbReference type="SMART" id="SM00091">
    <property type="entry name" value="PAS"/>
    <property type="match status" value="2"/>
</dbReference>
<sequence>MPGSRSDLEPSEPTAPTAAAPPVPVPRVGEPAPVAAPAPSLASALGSGAVESAQIGTYAWDLTTGELALDEQLMAVFGFGSDEFDGTIGAVGERLHPHDRPRVARAFELAVESQGYLEIEFRVLVPHGDARWVLARGRLVQGGDGRPARAVGAAFDATARQQGEARTARLLEAMPTAFFSVDAEWRFTYVNSEAEQLLRRPREELLGGTLWELFPETRGTEFETGYLRAAHTGETVGFEAHHPAPLDAIFEVRAWPGPDGLAVYLQDVTERHRAQRASEHSARLERLKAQVTDRLTETLDAEQSVSRLATLLVPTLADWCIVTVVDHADDPATPPVMRDVGFAHRDARLLPLVARYAGRRLESLRDDSYVERSLRTAQVVEVRSGATEAVRAVLAPGEARDVLTRLAPGSGAVLPLRGRGRTLALVSLFNGPGRGPMTRQELRAAQDIAGRAGLALDNARLYRQQRHLAEELQRSLLAEPAGPEHVQIVARYVPAAEAAEVGGDWYDAFPQRNGDTVVVIGDVLGHDSAAAATMGQLRAALRGIAVATGAGPAELLGVVDQTMHTLRTPTMATAFVARLEHSCEQAARGEATVRWSNAGHPSPLLIGPDGTVEDVVGVRPDLLLGVDPDATRSEATRTLQPGATLVLFTDGLVERRDESISDGLARLRTTLEELAGRDLDDLCDQVVARMLPSRPQDDVVVLALRLDPVRARAPEVVR</sequence>
<dbReference type="AlphaFoldDB" id="A0A0A0B545"/>
<dbReference type="Gene3D" id="3.30.450.20">
    <property type="entry name" value="PAS domain"/>
    <property type="match status" value="2"/>
</dbReference>
<dbReference type="SMART" id="SM00065">
    <property type="entry name" value="GAF"/>
    <property type="match status" value="1"/>
</dbReference>
<dbReference type="CDD" id="cd00130">
    <property type="entry name" value="PAS"/>
    <property type="match status" value="2"/>
</dbReference>
<dbReference type="PROSITE" id="PS50113">
    <property type="entry name" value="PAC"/>
    <property type="match status" value="1"/>
</dbReference>
<dbReference type="STRING" id="1408250.Q760_05175"/>
<dbReference type="SUPFAM" id="SSF81606">
    <property type="entry name" value="PP2C-like"/>
    <property type="match status" value="1"/>
</dbReference>
<name>A0A0A0B545_9CELL</name>
<dbReference type="Gene3D" id="2.10.70.100">
    <property type="match status" value="1"/>
</dbReference>
<evidence type="ECO:0000256" key="1">
    <source>
        <dbReference type="ARBA" id="ARBA00022801"/>
    </source>
</evidence>
<evidence type="ECO:0000313" key="5">
    <source>
        <dbReference type="EMBL" id="KGM00924.1"/>
    </source>
</evidence>
<dbReference type="Pfam" id="PF07228">
    <property type="entry name" value="SpoIIE"/>
    <property type="match status" value="1"/>
</dbReference>
<feature type="domain" description="PAC" evidence="4">
    <location>
        <begin position="117"/>
        <end position="169"/>
    </location>
</feature>
<dbReference type="InterPro" id="IPR003018">
    <property type="entry name" value="GAF"/>
</dbReference>
<dbReference type="GO" id="GO:0016791">
    <property type="term" value="F:phosphatase activity"/>
    <property type="evidence" value="ECO:0007669"/>
    <property type="project" value="TreeGrafter"/>
</dbReference>
<dbReference type="EMBL" id="AXNT01000149">
    <property type="protein sequence ID" value="KGM00924.1"/>
    <property type="molecule type" value="Genomic_DNA"/>
</dbReference>
<evidence type="ECO:0000259" key="4">
    <source>
        <dbReference type="PROSITE" id="PS50113"/>
    </source>
</evidence>
<evidence type="ECO:0000313" key="6">
    <source>
        <dbReference type="Proteomes" id="UP000029833"/>
    </source>
</evidence>
<dbReference type="InterPro" id="IPR013656">
    <property type="entry name" value="PAS_4"/>
</dbReference>
<dbReference type="InterPro" id="IPR001610">
    <property type="entry name" value="PAC"/>
</dbReference>
<protein>
    <recommendedName>
        <fullName evidence="7">Histidine kinase</fullName>
    </recommendedName>
</protein>
<dbReference type="InterPro" id="IPR052016">
    <property type="entry name" value="Bact_Sigma-Reg"/>
</dbReference>
<dbReference type="Gene3D" id="3.60.40.10">
    <property type="entry name" value="PPM-type phosphatase domain"/>
    <property type="match status" value="1"/>
</dbReference>
<keyword evidence="6" id="KW-1185">Reference proteome</keyword>
<accession>A0A0A0B545</accession>
<feature type="domain" description="PAS" evidence="3">
    <location>
        <begin position="49"/>
        <end position="114"/>
    </location>
</feature>
<dbReference type="SMART" id="SM00086">
    <property type="entry name" value="PAC"/>
    <property type="match status" value="1"/>
</dbReference>
<dbReference type="PROSITE" id="PS50112">
    <property type="entry name" value="PAS"/>
    <property type="match status" value="2"/>
</dbReference>
<dbReference type="InterPro" id="IPR029016">
    <property type="entry name" value="GAF-like_dom_sf"/>
</dbReference>
<dbReference type="NCBIfam" id="TIGR00229">
    <property type="entry name" value="sensory_box"/>
    <property type="match status" value="1"/>
</dbReference>
<dbReference type="InterPro" id="IPR036457">
    <property type="entry name" value="PPM-type-like_dom_sf"/>
</dbReference>
<dbReference type="OrthoDB" id="319881at2"/>
<dbReference type="InterPro" id="IPR001932">
    <property type="entry name" value="PPM-type_phosphatase-like_dom"/>
</dbReference>
<organism evidence="5 6">
    <name type="scientific">Cellulomonas cellasea DSM 20118</name>
    <dbReference type="NCBI Taxonomy" id="1408250"/>
    <lineage>
        <taxon>Bacteria</taxon>
        <taxon>Bacillati</taxon>
        <taxon>Actinomycetota</taxon>
        <taxon>Actinomycetes</taxon>
        <taxon>Micrococcales</taxon>
        <taxon>Cellulomonadaceae</taxon>
        <taxon>Cellulomonas</taxon>
    </lineage>
</organism>
<dbReference type="SMART" id="SM00331">
    <property type="entry name" value="PP2C_SIG"/>
    <property type="match status" value="1"/>
</dbReference>
<evidence type="ECO:0000256" key="2">
    <source>
        <dbReference type="SAM" id="MobiDB-lite"/>
    </source>
</evidence>
<reference evidence="5 6" key="1">
    <citation type="submission" date="2013-10" db="EMBL/GenBank/DDBJ databases">
        <authorList>
            <person name="Wang G."/>
            <person name="Zhuang W."/>
        </authorList>
    </citation>
    <scope>NUCLEOTIDE SEQUENCE [LARGE SCALE GENOMIC DNA]</scope>
    <source>
        <strain evidence="5 6">DSM 20118</strain>
    </source>
</reference>
<dbReference type="Gene3D" id="3.30.450.40">
    <property type="match status" value="1"/>
</dbReference>
<dbReference type="InterPro" id="IPR035965">
    <property type="entry name" value="PAS-like_dom_sf"/>
</dbReference>
<evidence type="ECO:0000259" key="3">
    <source>
        <dbReference type="PROSITE" id="PS50112"/>
    </source>
</evidence>
<keyword evidence="1" id="KW-0378">Hydrolase</keyword>
<dbReference type="SUPFAM" id="SSF55781">
    <property type="entry name" value="GAF domain-like"/>
    <property type="match status" value="1"/>
</dbReference>
<dbReference type="Pfam" id="PF08448">
    <property type="entry name" value="PAS_4"/>
    <property type="match status" value="1"/>
</dbReference>
<dbReference type="Proteomes" id="UP000029833">
    <property type="component" value="Unassembled WGS sequence"/>
</dbReference>
<dbReference type="PANTHER" id="PTHR43156:SF2">
    <property type="entry name" value="STAGE II SPORULATION PROTEIN E"/>
    <property type="match status" value="1"/>
</dbReference>
<dbReference type="InterPro" id="IPR013655">
    <property type="entry name" value="PAS_fold_3"/>
</dbReference>
<evidence type="ECO:0008006" key="7">
    <source>
        <dbReference type="Google" id="ProtNLM"/>
    </source>
</evidence>
<gene>
    <name evidence="5" type="ORF">Q760_05175</name>
</gene>
<dbReference type="InterPro" id="IPR000700">
    <property type="entry name" value="PAS-assoc_C"/>
</dbReference>
<proteinExistence type="predicted"/>
<feature type="domain" description="PAS" evidence="3">
    <location>
        <begin position="163"/>
        <end position="214"/>
    </location>
</feature>
<dbReference type="SUPFAM" id="SSF55785">
    <property type="entry name" value="PYP-like sensor domain (PAS domain)"/>
    <property type="match status" value="2"/>
</dbReference>
<feature type="region of interest" description="Disordered" evidence="2">
    <location>
        <begin position="1"/>
        <end position="31"/>
    </location>
</feature>
<dbReference type="InterPro" id="IPR000014">
    <property type="entry name" value="PAS"/>
</dbReference>
<comment type="caution">
    <text evidence="5">The sequence shown here is derived from an EMBL/GenBank/DDBJ whole genome shotgun (WGS) entry which is preliminary data.</text>
</comment>
<dbReference type="RefSeq" id="WP_052104410.1">
    <property type="nucleotide sequence ID" value="NZ_AXNT01000149.1"/>
</dbReference>
<dbReference type="PANTHER" id="PTHR43156">
    <property type="entry name" value="STAGE II SPORULATION PROTEIN E-RELATED"/>
    <property type="match status" value="1"/>
</dbReference>
<dbReference type="Pfam" id="PF08447">
    <property type="entry name" value="PAS_3"/>
    <property type="match status" value="1"/>
</dbReference>